<dbReference type="InterPro" id="IPR029044">
    <property type="entry name" value="Nucleotide-diphossugar_trans"/>
</dbReference>
<dbReference type="Pfam" id="PF00535">
    <property type="entry name" value="Glycos_transf_2"/>
    <property type="match status" value="1"/>
</dbReference>
<protein>
    <submittedName>
        <fullName evidence="4">Glycosyltransferase</fullName>
        <ecNumber evidence="4">2.4.-.-</ecNumber>
    </submittedName>
</protein>
<organism evidence="4 5">
    <name type="scientific">Flavobacterium cerinum</name>
    <dbReference type="NCBI Taxonomy" id="2502784"/>
    <lineage>
        <taxon>Bacteria</taxon>
        <taxon>Pseudomonadati</taxon>
        <taxon>Bacteroidota</taxon>
        <taxon>Flavobacteriia</taxon>
        <taxon>Flavobacteriales</taxon>
        <taxon>Flavobacteriaceae</taxon>
        <taxon>Flavobacterium</taxon>
    </lineage>
</organism>
<evidence type="ECO:0000313" key="5">
    <source>
        <dbReference type="Proteomes" id="UP001059844"/>
    </source>
</evidence>
<proteinExistence type="predicted"/>
<dbReference type="InterPro" id="IPR001173">
    <property type="entry name" value="Glyco_trans_2-like"/>
</dbReference>
<sequence length="358" mass="42409">MITVIYPYRNRELERVRRSLDSLKNQTDTNFKTILVDYGSDETTTRALQELIKQYPFVDYQYLFTGDQPWSRSIALNYAIRRADTEYCFMADIDMIFAPDFIAFANLNSRPDQGLYFPVGFLSEEESLSEKLYDHYKIKFSSTSEAAGMSLFPTEKLHQVRGYDQFFHFWGSEDNDIHNRLKKVGCTIRFCDDKIRMVHQWHPNYRQTETRKLNRELQLSGVVELNQQHMWFNRNQELTVVNFENWGIVISETQYKILSTLPVQKVTNKKSEIEHLLTARFTKLNEGTAISVRIEEDPFHNSIKYRLKKILGKKVPQYYTLKEINDLILRQVVTMYGHLPYTYKISENCKSIEFKITK</sequence>
<keyword evidence="1 4" id="KW-0808">Transferase</keyword>
<dbReference type="EC" id="2.4.-.-" evidence="4"/>
<evidence type="ECO:0000259" key="3">
    <source>
        <dbReference type="Pfam" id="PF02709"/>
    </source>
</evidence>
<evidence type="ECO:0000313" key="4">
    <source>
        <dbReference type="EMBL" id="UUC47039.1"/>
    </source>
</evidence>
<dbReference type="Pfam" id="PF02709">
    <property type="entry name" value="Glyco_transf_7C"/>
    <property type="match status" value="1"/>
</dbReference>
<dbReference type="RefSeq" id="WP_256552674.1">
    <property type="nucleotide sequence ID" value="NZ_CP101751.1"/>
</dbReference>
<reference evidence="4" key="1">
    <citation type="submission" date="2022-07" db="EMBL/GenBank/DDBJ databases">
        <title>Isolation, identification, and degradation of a PFOSA degrading strain from sewage treatment plant.</title>
        <authorList>
            <person name="Zhang L."/>
            <person name="Huo Y."/>
        </authorList>
    </citation>
    <scope>NUCLEOTIDE SEQUENCE</scope>
    <source>
        <strain evidence="4">C1</strain>
    </source>
</reference>
<accession>A0ABY5IWK9</accession>
<dbReference type="InterPro" id="IPR050834">
    <property type="entry name" value="Glycosyltransf_2"/>
</dbReference>
<dbReference type="EMBL" id="CP101751">
    <property type="protein sequence ID" value="UUC47039.1"/>
    <property type="molecule type" value="Genomic_DNA"/>
</dbReference>
<keyword evidence="5" id="KW-1185">Reference proteome</keyword>
<dbReference type="Proteomes" id="UP001059844">
    <property type="component" value="Chromosome"/>
</dbReference>
<gene>
    <name evidence="4" type="ORF">NOX80_07510</name>
</gene>
<keyword evidence="4" id="KW-0328">Glycosyltransferase</keyword>
<dbReference type="Gene3D" id="3.90.550.10">
    <property type="entry name" value="Spore Coat Polysaccharide Biosynthesis Protein SpsA, Chain A"/>
    <property type="match status" value="1"/>
</dbReference>
<name>A0ABY5IWK9_9FLAO</name>
<dbReference type="GO" id="GO:0016757">
    <property type="term" value="F:glycosyltransferase activity"/>
    <property type="evidence" value="ECO:0007669"/>
    <property type="project" value="UniProtKB-KW"/>
</dbReference>
<dbReference type="PANTHER" id="PTHR43685:SF3">
    <property type="entry name" value="SLR2126 PROTEIN"/>
    <property type="match status" value="1"/>
</dbReference>
<dbReference type="SUPFAM" id="SSF53448">
    <property type="entry name" value="Nucleotide-diphospho-sugar transferases"/>
    <property type="match status" value="1"/>
</dbReference>
<feature type="domain" description="Glycosyltransferase 2-like" evidence="2">
    <location>
        <begin position="3"/>
        <end position="102"/>
    </location>
</feature>
<dbReference type="PANTHER" id="PTHR43685">
    <property type="entry name" value="GLYCOSYLTRANSFERASE"/>
    <property type="match status" value="1"/>
</dbReference>
<dbReference type="InterPro" id="IPR027791">
    <property type="entry name" value="Galactosyl_T_C"/>
</dbReference>
<evidence type="ECO:0000259" key="2">
    <source>
        <dbReference type="Pfam" id="PF00535"/>
    </source>
</evidence>
<evidence type="ECO:0000256" key="1">
    <source>
        <dbReference type="ARBA" id="ARBA00022679"/>
    </source>
</evidence>
<feature type="domain" description="Galactosyltransferase C-terminal" evidence="3">
    <location>
        <begin position="134"/>
        <end position="195"/>
    </location>
</feature>